<name>A0A5S6QW80_TRIMR</name>
<keyword evidence="3" id="KW-1185">Reference proteome</keyword>
<protein>
    <submittedName>
        <fullName evidence="4">Histidine-rich glycoprotein</fullName>
    </submittedName>
</protein>
<organism evidence="3 4">
    <name type="scientific">Trichuris muris</name>
    <name type="common">Mouse whipworm</name>
    <dbReference type="NCBI Taxonomy" id="70415"/>
    <lineage>
        <taxon>Eukaryota</taxon>
        <taxon>Metazoa</taxon>
        <taxon>Ecdysozoa</taxon>
        <taxon>Nematoda</taxon>
        <taxon>Enoplea</taxon>
        <taxon>Dorylaimia</taxon>
        <taxon>Trichinellida</taxon>
        <taxon>Trichuridae</taxon>
        <taxon>Trichuris</taxon>
    </lineage>
</organism>
<feature type="compositionally biased region" description="Basic residues" evidence="1">
    <location>
        <begin position="42"/>
        <end position="65"/>
    </location>
</feature>
<feature type="signal peptide" evidence="2">
    <location>
        <begin position="1"/>
        <end position="22"/>
    </location>
</feature>
<feature type="compositionally biased region" description="Basic residues" evidence="1">
    <location>
        <begin position="73"/>
        <end position="84"/>
    </location>
</feature>
<feature type="region of interest" description="Disordered" evidence="1">
    <location>
        <begin position="38"/>
        <end position="84"/>
    </location>
</feature>
<feature type="chain" id="PRO_5024388528" evidence="2">
    <location>
        <begin position="23"/>
        <end position="84"/>
    </location>
</feature>
<evidence type="ECO:0000256" key="1">
    <source>
        <dbReference type="SAM" id="MobiDB-lite"/>
    </source>
</evidence>
<evidence type="ECO:0000313" key="3">
    <source>
        <dbReference type="Proteomes" id="UP000046395"/>
    </source>
</evidence>
<dbReference type="WBParaSite" id="TMUE_3000011359.1">
    <property type="protein sequence ID" value="TMUE_3000011359.1"/>
    <property type="gene ID" value="WBGene00302790"/>
</dbReference>
<proteinExistence type="predicted"/>
<dbReference type="AlphaFoldDB" id="A0A5S6QW80"/>
<dbReference type="Proteomes" id="UP000046395">
    <property type="component" value="Unassembled WGS sequence"/>
</dbReference>
<keyword evidence="2" id="KW-0732">Signal</keyword>
<sequence length="84" mass="9976">MHSFTISLISILFIAALAVVSSYPFDTDPLTYDSEHVVQKRHDLHQHHHYPRPPPPHHHPHHPYGRHPSLSQTHHHHHHHHHHH</sequence>
<evidence type="ECO:0000256" key="2">
    <source>
        <dbReference type="SAM" id="SignalP"/>
    </source>
</evidence>
<reference evidence="4" key="1">
    <citation type="submission" date="2019-12" db="UniProtKB">
        <authorList>
            <consortium name="WormBaseParasite"/>
        </authorList>
    </citation>
    <scope>IDENTIFICATION</scope>
</reference>
<evidence type="ECO:0000313" key="4">
    <source>
        <dbReference type="WBParaSite" id="TMUE_3000011359.1"/>
    </source>
</evidence>
<accession>A0A5S6QW80</accession>